<reference evidence="2" key="1">
    <citation type="journal article" date="2020" name="Fungal Divers.">
        <title>Resolving the Mortierellaceae phylogeny through synthesis of multi-gene phylogenetics and phylogenomics.</title>
        <authorList>
            <person name="Vandepol N."/>
            <person name="Liber J."/>
            <person name="Desiro A."/>
            <person name="Na H."/>
            <person name="Kennedy M."/>
            <person name="Barry K."/>
            <person name="Grigoriev I.V."/>
            <person name="Miller A.N."/>
            <person name="O'Donnell K."/>
            <person name="Stajich J.E."/>
            <person name="Bonito G."/>
        </authorList>
    </citation>
    <scope>NUCLEOTIDE SEQUENCE</scope>
    <source>
        <strain evidence="2">NVP60</strain>
    </source>
</reference>
<name>A0A9P6UGP1_9FUNG</name>
<dbReference type="Proteomes" id="UP000823405">
    <property type="component" value="Unassembled WGS sequence"/>
</dbReference>
<dbReference type="AlphaFoldDB" id="A0A9P6UGP1"/>
<proteinExistence type="predicted"/>
<feature type="region of interest" description="Disordered" evidence="1">
    <location>
        <begin position="1"/>
        <end position="70"/>
    </location>
</feature>
<accession>A0A9P6UGP1</accession>
<keyword evidence="3" id="KW-1185">Reference proteome</keyword>
<evidence type="ECO:0000256" key="1">
    <source>
        <dbReference type="SAM" id="MobiDB-lite"/>
    </source>
</evidence>
<dbReference type="EMBL" id="JAAAIN010002218">
    <property type="protein sequence ID" value="KAG0295630.1"/>
    <property type="molecule type" value="Genomic_DNA"/>
</dbReference>
<feature type="compositionally biased region" description="Basic and acidic residues" evidence="1">
    <location>
        <begin position="52"/>
        <end position="68"/>
    </location>
</feature>
<evidence type="ECO:0000313" key="2">
    <source>
        <dbReference type="EMBL" id="KAG0295630.1"/>
    </source>
</evidence>
<feature type="compositionally biased region" description="Low complexity" evidence="1">
    <location>
        <begin position="13"/>
        <end position="29"/>
    </location>
</feature>
<comment type="caution">
    <text evidence="2">The sequence shown here is derived from an EMBL/GenBank/DDBJ whole genome shotgun (WGS) entry which is preliminary data.</text>
</comment>
<feature type="compositionally biased region" description="Polar residues" evidence="1">
    <location>
        <begin position="1"/>
        <end position="10"/>
    </location>
</feature>
<feature type="compositionally biased region" description="Low complexity" evidence="1">
    <location>
        <begin position="37"/>
        <end position="49"/>
    </location>
</feature>
<organism evidence="2 3">
    <name type="scientific">Linnemannia gamsii</name>
    <dbReference type="NCBI Taxonomy" id="64522"/>
    <lineage>
        <taxon>Eukaryota</taxon>
        <taxon>Fungi</taxon>
        <taxon>Fungi incertae sedis</taxon>
        <taxon>Mucoromycota</taxon>
        <taxon>Mortierellomycotina</taxon>
        <taxon>Mortierellomycetes</taxon>
        <taxon>Mortierellales</taxon>
        <taxon>Mortierellaceae</taxon>
        <taxon>Linnemannia</taxon>
    </lineage>
</organism>
<sequence length="110" mass="11605">MTTEAASSFNAVPRCSNTSSSSACQQFSPSPSPPMSPASSVRSESSMSSVDDDSRSYSDDDSDEEHRSRLQVTYMRPGCIEEHIIKSRTLAAAKAAAAAAAGSMPSPMEH</sequence>
<protein>
    <submittedName>
        <fullName evidence="2">Uncharacterized protein</fullName>
    </submittedName>
</protein>
<evidence type="ECO:0000313" key="3">
    <source>
        <dbReference type="Proteomes" id="UP000823405"/>
    </source>
</evidence>
<gene>
    <name evidence="2" type="ORF">BGZ97_004777</name>
</gene>